<dbReference type="InterPro" id="IPR027417">
    <property type="entry name" value="P-loop_NTPase"/>
</dbReference>
<accession>A0ABQ7HVU3</accession>
<evidence type="ECO:0000313" key="2">
    <source>
        <dbReference type="Proteomes" id="UP001516464"/>
    </source>
</evidence>
<protein>
    <submittedName>
        <fullName evidence="1">Origin of replication complex subunit 4</fullName>
    </submittedName>
</protein>
<dbReference type="EMBL" id="SBIQ01000335">
    <property type="protein sequence ID" value="KAF7679693.1"/>
    <property type="molecule type" value="Genomic_DNA"/>
</dbReference>
<comment type="caution">
    <text evidence="1">The sequence shown here is derived from an EMBL/GenBank/DDBJ whole genome shotgun (WGS) entry which is preliminary data.</text>
</comment>
<reference evidence="1 2" key="1">
    <citation type="submission" date="2019-01" db="EMBL/GenBank/DDBJ databases">
        <title>Genomes sequencing and comparative genomics of infectious freshwater microsporidia, Cucumispora dikerogammari and Thelohania contejeani.</title>
        <authorList>
            <person name="Cormier A."/>
            <person name="Giraud I."/>
            <person name="Wattier R."/>
            <person name="Teixeira M."/>
            <person name="Grandjean F."/>
            <person name="Rigaud T."/>
            <person name="Cordaux R."/>
        </authorList>
    </citation>
    <scope>NUCLEOTIDE SEQUENCE [LARGE SCALE GENOMIC DNA]</scope>
    <source>
        <strain evidence="1">T1</strain>
        <tissue evidence="1">Spores</tissue>
    </source>
</reference>
<name>A0ABQ7HVU3_9MICR</name>
<dbReference type="Proteomes" id="UP001516464">
    <property type="component" value="Unassembled WGS sequence"/>
</dbReference>
<evidence type="ECO:0000313" key="1">
    <source>
        <dbReference type="EMBL" id="KAF7679693.1"/>
    </source>
</evidence>
<gene>
    <name evidence="1" type="primary">ORC4</name>
    <name evidence="1" type="ORF">TCON_2507</name>
</gene>
<keyword evidence="2" id="KW-1185">Reference proteome</keyword>
<dbReference type="Gene3D" id="3.40.50.300">
    <property type="entry name" value="P-loop containing nucleotide triphosphate hydrolases"/>
    <property type="match status" value="1"/>
</dbReference>
<organism evidence="1 2">
    <name type="scientific">Astathelohania contejeani</name>
    <dbReference type="NCBI Taxonomy" id="164912"/>
    <lineage>
        <taxon>Eukaryota</taxon>
        <taxon>Fungi</taxon>
        <taxon>Fungi incertae sedis</taxon>
        <taxon>Microsporidia</taxon>
        <taxon>Astathelohaniidae</taxon>
        <taxon>Astathelohania</taxon>
    </lineage>
</organism>
<sequence>MEVTDKLNKLILKSFKKEIKEMISLISARKEHFLLLGMDKYIIDTLLNHIASKARTKYKMDIINANKEYYNEEETSNKLIIVLLDEYKSGNDQRYLYSLLEIKNAVTIFASTSCRCLDTMEKRVRSRFNHNIVFIPYLPLKEYLNVGTKRSYDINPNLKEVIKSDFRTKHDLPAIDTISIYKTLNPIHLSLLIMATKKNIKYDQLIETYKIFILKCPELGKIPKMDIINGYFDLLEFGFVSKSGKPNFDIMAFKEFVVDNCPFYLRKLLAK</sequence>
<proteinExistence type="predicted"/>